<dbReference type="Proteomes" id="UP000038010">
    <property type="component" value="Unassembled WGS sequence"/>
</dbReference>
<dbReference type="RefSeq" id="XP_017997626.1">
    <property type="nucleotide sequence ID" value="XM_018141115.1"/>
</dbReference>
<comment type="caution">
    <text evidence="3">The sequence shown here is derived from an EMBL/GenBank/DDBJ whole genome shotgun (WGS) entry which is preliminary data.</text>
</comment>
<dbReference type="InterPro" id="IPR013658">
    <property type="entry name" value="SGL"/>
</dbReference>
<dbReference type="VEuPathDB" id="FungiDB:AB675_123"/>
<dbReference type="OrthoDB" id="423498at2759"/>
<evidence type="ECO:0000259" key="2">
    <source>
        <dbReference type="Pfam" id="PF08450"/>
    </source>
</evidence>
<accession>A0A0N1H6B6</accession>
<keyword evidence="1" id="KW-0732">Signal</keyword>
<dbReference type="AlphaFoldDB" id="A0A0N1H6B6"/>
<feature type="signal peptide" evidence="1">
    <location>
        <begin position="1"/>
        <end position="28"/>
    </location>
</feature>
<feature type="chain" id="PRO_5005873046" evidence="1">
    <location>
        <begin position="29"/>
        <end position="413"/>
    </location>
</feature>
<reference evidence="3 4" key="1">
    <citation type="submission" date="2015-06" db="EMBL/GenBank/DDBJ databases">
        <title>Draft genome of the ant-associated black yeast Phialophora attae CBS 131958.</title>
        <authorList>
            <person name="Moreno L.F."/>
            <person name="Stielow B.J."/>
            <person name="de Hoog S."/>
            <person name="Vicente V.A."/>
            <person name="Weiss V.A."/>
            <person name="de Vries M."/>
            <person name="Cruz L.M."/>
            <person name="Souza E.M."/>
        </authorList>
    </citation>
    <scope>NUCLEOTIDE SEQUENCE [LARGE SCALE GENOMIC DNA]</scope>
    <source>
        <strain evidence="3 4">CBS 131958</strain>
    </source>
</reference>
<sequence>MSPATPSSRTHKSLSMAQLALLIAGAASQGLKIGPSIVEVSPDFNSVFPFNNFNRNVSVASWQTNLLNGTSAEVNEDLEFLANATFITYDESFYELLGVNSYEDIKEIETIFTFPPPPSYAQRQIHDGTVYIPETDTIFFAELYSPKPGAYMHAIPFVWQISNASTTSATASKAYPSPALTIANGAHYHNGSVYWAQEGNWSTPGGLVRMDPFTLKTEPVQNNFYGHRFNSPNDVVVSDTGRAYFTDGYYGRDNFKDSLEPELANGVYRWDLQTGNIRMVAGAADGTLFNPNGVAFNAEQTRLFVTMRGFASGDADGGRTMFAYDITENGLANRQVFAYVDSGFPDGIKTDKDGRVYGAVTGSVDVFDEYGTLLGRIKVDKDDVAVNMVWVGDHLYIVGRNKVYRVQLNTKER</sequence>
<dbReference type="InterPro" id="IPR052988">
    <property type="entry name" value="Oryzine_lactonohydrolase"/>
</dbReference>
<dbReference type="SUPFAM" id="SSF63829">
    <property type="entry name" value="Calcium-dependent phosphotriesterase"/>
    <property type="match status" value="1"/>
</dbReference>
<dbReference type="PANTHER" id="PTHR47064">
    <property type="entry name" value="PUTATIVE (AFU_ORTHOLOGUE AFUA_1G08990)-RELATED"/>
    <property type="match status" value="1"/>
</dbReference>
<dbReference type="STRING" id="1664694.A0A0N1H6B6"/>
<dbReference type="PANTHER" id="PTHR47064:SF2">
    <property type="entry name" value="SMP-30_GLUCONOLACTONASE_LRE-LIKE REGION DOMAIN-CONTAINING PROTEIN-RELATED"/>
    <property type="match status" value="1"/>
</dbReference>
<organism evidence="3 4">
    <name type="scientific">Cyphellophora attinorum</name>
    <dbReference type="NCBI Taxonomy" id="1664694"/>
    <lineage>
        <taxon>Eukaryota</taxon>
        <taxon>Fungi</taxon>
        <taxon>Dikarya</taxon>
        <taxon>Ascomycota</taxon>
        <taxon>Pezizomycotina</taxon>
        <taxon>Eurotiomycetes</taxon>
        <taxon>Chaetothyriomycetidae</taxon>
        <taxon>Chaetothyriales</taxon>
        <taxon>Cyphellophoraceae</taxon>
        <taxon>Cyphellophora</taxon>
    </lineage>
</organism>
<gene>
    <name evidence="3" type="ORF">AB675_123</name>
</gene>
<keyword evidence="4" id="KW-1185">Reference proteome</keyword>
<protein>
    <submittedName>
        <fullName evidence="3">Gluconolactonase</fullName>
    </submittedName>
</protein>
<evidence type="ECO:0000313" key="3">
    <source>
        <dbReference type="EMBL" id="KPI37663.1"/>
    </source>
</evidence>
<evidence type="ECO:0000256" key="1">
    <source>
        <dbReference type="SAM" id="SignalP"/>
    </source>
</evidence>
<dbReference type="Pfam" id="PF08450">
    <property type="entry name" value="SGL"/>
    <property type="match status" value="1"/>
</dbReference>
<name>A0A0N1H6B6_9EURO</name>
<proteinExistence type="predicted"/>
<dbReference type="GeneID" id="28732984"/>
<dbReference type="EMBL" id="LFJN01000022">
    <property type="protein sequence ID" value="KPI37663.1"/>
    <property type="molecule type" value="Genomic_DNA"/>
</dbReference>
<feature type="domain" description="SMP-30/Gluconolactonase/LRE-like region" evidence="2">
    <location>
        <begin position="205"/>
        <end position="396"/>
    </location>
</feature>
<dbReference type="InterPro" id="IPR011042">
    <property type="entry name" value="6-blade_b-propeller_TolB-like"/>
</dbReference>
<dbReference type="Gene3D" id="2.120.10.30">
    <property type="entry name" value="TolB, C-terminal domain"/>
    <property type="match status" value="1"/>
</dbReference>
<evidence type="ECO:0000313" key="4">
    <source>
        <dbReference type="Proteomes" id="UP000038010"/>
    </source>
</evidence>